<sequence>MNQEEIFQLIIRHTQEVLPGLEQHSFQHSDQLQDLGANSVDRAEIVMLVLDSLSLKIPRVETFGPNNIGELADLLHAKLSAAQGNFIRALLGAESSFSVMQRPGRQRDSAFLGAEIASLQMPTEIARQTLRRASFSTQVALSTLHEAWHDARLNEVDPARIGLIVGGSNIQQRDLMLAHDAYATRSEFLSPTYGVSFMDTDLCGFCTEQFGICGLAYTVGGASASGQLAIIQAMQAVQTGQVDTCIALGALMDLSFWECRGLRNLGAMGSDRYAQEPALACRPFDRNRDGFIYGECCGVVVVEAATAAQQRAVKPYAWLAGWGLVMDAQQNPNPSVDGEVKAMQMALQRAACTPERIDYINPHGTGSPLGDETELKAIHACQLSHAYLNTTKSIIGHGLSAAGIVEVVATLLQMQAGRLHPTRNLDDPIDPSLNWVGQHSVAHSVDTALTLSMGFGGINTALCLRRYD</sequence>
<dbReference type="GO" id="GO:0006633">
    <property type="term" value="P:fatty acid biosynthetic process"/>
    <property type="evidence" value="ECO:0007669"/>
    <property type="project" value="TreeGrafter"/>
</dbReference>
<dbReference type="GO" id="GO:0004315">
    <property type="term" value="F:3-oxoacyl-[acyl-carrier-protein] synthase activity"/>
    <property type="evidence" value="ECO:0007669"/>
    <property type="project" value="UniProtKB-EC"/>
</dbReference>
<dbReference type="PROSITE" id="PS52004">
    <property type="entry name" value="KS3_2"/>
    <property type="match status" value="1"/>
</dbReference>
<dbReference type="Pfam" id="PF02801">
    <property type="entry name" value="Ketoacyl-synt_C"/>
    <property type="match status" value="1"/>
</dbReference>
<dbReference type="SUPFAM" id="SSF53901">
    <property type="entry name" value="Thiolase-like"/>
    <property type="match status" value="2"/>
</dbReference>
<dbReference type="EMBL" id="JAAAIN010000007">
    <property type="protein sequence ID" value="KAG0323227.1"/>
    <property type="molecule type" value="Genomic_DNA"/>
</dbReference>
<dbReference type="PROSITE" id="PS50075">
    <property type="entry name" value="CARRIER"/>
    <property type="match status" value="1"/>
</dbReference>
<evidence type="ECO:0000259" key="5">
    <source>
        <dbReference type="PROSITE" id="PS52004"/>
    </source>
</evidence>
<protein>
    <recommendedName>
        <fullName evidence="2">beta-ketoacyl-[acyl-carrier-protein] synthase I</fullName>
        <ecNumber evidence="2">2.3.1.41</ecNumber>
    </recommendedName>
</protein>
<proteinExistence type="inferred from homology"/>
<accession>A0A9P6RNT6</accession>
<dbReference type="EC" id="2.3.1.41" evidence="2"/>
<dbReference type="Gene3D" id="1.10.1200.10">
    <property type="entry name" value="ACP-like"/>
    <property type="match status" value="1"/>
</dbReference>
<dbReference type="PANTHER" id="PTHR11712">
    <property type="entry name" value="POLYKETIDE SYNTHASE-RELATED"/>
    <property type="match status" value="1"/>
</dbReference>
<name>A0A9P6RNT6_9FUNG</name>
<dbReference type="NCBIfam" id="NF005490">
    <property type="entry name" value="PRK07103.1"/>
    <property type="match status" value="1"/>
</dbReference>
<feature type="domain" description="Carrier" evidence="4">
    <location>
        <begin position="1"/>
        <end position="79"/>
    </location>
</feature>
<dbReference type="Gene3D" id="3.40.47.10">
    <property type="match status" value="1"/>
</dbReference>
<dbReference type="InterPro" id="IPR020841">
    <property type="entry name" value="PKS_Beta-ketoAc_synthase_dom"/>
</dbReference>
<dbReference type="NCBIfam" id="NF005502">
    <property type="entry name" value="PRK07117.1"/>
    <property type="match status" value="1"/>
</dbReference>
<dbReference type="CDD" id="cd00834">
    <property type="entry name" value="KAS_I_II"/>
    <property type="match status" value="1"/>
</dbReference>
<dbReference type="InterPro" id="IPR009081">
    <property type="entry name" value="PP-bd_ACP"/>
</dbReference>
<dbReference type="SUPFAM" id="SSF47336">
    <property type="entry name" value="ACP-like"/>
    <property type="match status" value="1"/>
</dbReference>
<dbReference type="PANTHER" id="PTHR11712:SF336">
    <property type="entry name" value="3-OXOACYL-[ACYL-CARRIER-PROTEIN] SYNTHASE, MITOCHONDRIAL"/>
    <property type="match status" value="1"/>
</dbReference>
<evidence type="ECO:0000313" key="7">
    <source>
        <dbReference type="Proteomes" id="UP000823405"/>
    </source>
</evidence>
<evidence type="ECO:0000313" key="6">
    <source>
        <dbReference type="EMBL" id="KAG0323227.1"/>
    </source>
</evidence>
<evidence type="ECO:0000256" key="1">
    <source>
        <dbReference type="ARBA" id="ARBA00008467"/>
    </source>
</evidence>
<dbReference type="SMART" id="SM00825">
    <property type="entry name" value="PKS_KS"/>
    <property type="match status" value="1"/>
</dbReference>
<keyword evidence="3" id="KW-0808">Transferase</keyword>
<dbReference type="Proteomes" id="UP000823405">
    <property type="component" value="Unassembled WGS sequence"/>
</dbReference>
<dbReference type="OrthoDB" id="329835at2759"/>
<organism evidence="6 7">
    <name type="scientific">Linnemannia gamsii</name>
    <dbReference type="NCBI Taxonomy" id="64522"/>
    <lineage>
        <taxon>Eukaryota</taxon>
        <taxon>Fungi</taxon>
        <taxon>Fungi incertae sedis</taxon>
        <taxon>Mucoromycota</taxon>
        <taxon>Mortierellomycotina</taxon>
        <taxon>Mortierellomycetes</taxon>
        <taxon>Mortierellales</taxon>
        <taxon>Mortierellaceae</taxon>
        <taxon>Linnemannia</taxon>
    </lineage>
</organism>
<dbReference type="InterPro" id="IPR000794">
    <property type="entry name" value="Beta-ketoacyl_synthase"/>
</dbReference>
<dbReference type="Pfam" id="PF00109">
    <property type="entry name" value="ketoacyl-synt"/>
    <property type="match status" value="1"/>
</dbReference>
<feature type="domain" description="Ketosynthase family 3 (KS3)" evidence="5">
    <location>
        <begin position="1"/>
        <end position="466"/>
    </location>
</feature>
<evidence type="ECO:0000256" key="2">
    <source>
        <dbReference type="ARBA" id="ARBA00013191"/>
    </source>
</evidence>
<evidence type="ECO:0000259" key="4">
    <source>
        <dbReference type="PROSITE" id="PS50075"/>
    </source>
</evidence>
<dbReference type="GO" id="GO:0005829">
    <property type="term" value="C:cytosol"/>
    <property type="evidence" value="ECO:0007669"/>
    <property type="project" value="TreeGrafter"/>
</dbReference>
<dbReference type="InterPro" id="IPR036736">
    <property type="entry name" value="ACP-like_sf"/>
</dbReference>
<reference evidence="6" key="1">
    <citation type="journal article" date="2020" name="Fungal Divers.">
        <title>Resolving the Mortierellaceae phylogeny through synthesis of multi-gene phylogenetics and phylogenomics.</title>
        <authorList>
            <person name="Vandepol N."/>
            <person name="Liber J."/>
            <person name="Desiro A."/>
            <person name="Na H."/>
            <person name="Kennedy M."/>
            <person name="Barry K."/>
            <person name="Grigoriev I.V."/>
            <person name="Miller A.N."/>
            <person name="O'Donnell K."/>
            <person name="Stajich J.E."/>
            <person name="Bonito G."/>
        </authorList>
    </citation>
    <scope>NUCLEOTIDE SEQUENCE</scope>
    <source>
        <strain evidence="6">NVP60</strain>
    </source>
</reference>
<comment type="caution">
    <text evidence="6">The sequence shown here is derived from an EMBL/GenBank/DDBJ whole genome shotgun (WGS) entry which is preliminary data.</text>
</comment>
<keyword evidence="7" id="KW-1185">Reference proteome</keyword>
<dbReference type="InterPro" id="IPR014030">
    <property type="entry name" value="Ketoacyl_synth_N"/>
</dbReference>
<evidence type="ECO:0000256" key="3">
    <source>
        <dbReference type="ARBA" id="ARBA00022679"/>
    </source>
</evidence>
<dbReference type="InterPro" id="IPR016039">
    <property type="entry name" value="Thiolase-like"/>
</dbReference>
<comment type="similarity">
    <text evidence="1">Belongs to the thiolase-like superfamily. Beta-ketoacyl-ACP synthases family.</text>
</comment>
<gene>
    <name evidence="6" type="ORF">BGZ97_011759</name>
</gene>
<dbReference type="InterPro" id="IPR014031">
    <property type="entry name" value="Ketoacyl_synth_C"/>
</dbReference>
<dbReference type="AlphaFoldDB" id="A0A9P6RNT6"/>